<dbReference type="STRING" id="574376.BAMA_07615"/>
<dbReference type="SUPFAM" id="SSF88713">
    <property type="entry name" value="Glycoside hydrolase/deacetylase"/>
    <property type="match status" value="1"/>
</dbReference>
<gene>
    <name evidence="3" type="ORF">BAMA_07615</name>
</gene>
<dbReference type="OrthoDB" id="2339428at2"/>
<accession>A0A073K722</accession>
<sequence>MRRYIYSFLIVLLLTPLTVYADADADTSAKPKVLVLYNTKDGNITSNIRILDNELGHFTNDITIMNEEILKDVTTLSQYTHVVYIGIKKTTLSQTTKSFLEHFSGPVLLLGNNLEQLPNRFHFIQSNQEEVTVDTLSYPSIKLQKKLDKKKLILQVETTGETLAYGTKSDTSYPFIMQHENSYYVATDNLFGETSHYIGEMLFSYFKQQPKTKETLAYLRLEDVHPAVDVDLLAEIANYLEDEEIPYMVTLIPVYKDPKTGETIHLKDKPKLVHLLRDMQDNGASIVLHGYTHQFYESETGEGFEFWDVKTDNPIRQPNDEEPKKREDFPSNEAYEAYIEKGKKFEESYTREHIEKGIEEAVAARLYPLAFEAPHYTMSQKGYEILSDYFTTYVGQLQLSDETWKGMHAPAFTSEPSFLHGMKLLPETIGFVEVEKPNHINHMKELAIDTTKLSDGMIGAFYHPYLGLEKLEELVTELQSIPNIKWIDLQKEQNVVRMGDIHITSDQNGIHVDKPFSTDDVTYLLKKYGFFIILAFCVLIFLWLVRRAKKFE</sequence>
<proteinExistence type="predicted"/>
<protein>
    <recommendedName>
        <fullName evidence="5">DUF2334 domain-containing protein</fullName>
    </recommendedName>
</protein>
<feature type="transmembrane region" description="Helical" evidence="1">
    <location>
        <begin position="528"/>
        <end position="545"/>
    </location>
</feature>
<dbReference type="AlphaFoldDB" id="A0A073K722"/>
<dbReference type="RefSeq" id="WP_034641946.1">
    <property type="nucleotide sequence ID" value="NZ_CBCSJC010000018.1"/>
</dbReference>
<dbReference type="InterPro" id="IPR018763">
    <property type="entry name" value="DUF2334"/>
</dbReference>
<dbReference type="Proteomes" id="UP000027822">
    <property type="component" value="Unassembled WGS sequence"/>
</dbReference>
<keyword evidence="4" id="KW-1185">Reference proteome</keyword>
<reference evidence="3 4" key="1">
    <citation type="submission" date="2014-06" db="EMBL/GenBank/DDBJ databases">
        <title>Draft genome sequence of Bacillus manliponensis JCM 15802 (MCCC 1A00708).</title>
        <authorList>
            <person name="Lai Q."/>
            <person name="Liu Y."/>
            <person name="Shao Z."/>
        </authorList>
    </citation>
    <scope>NUCLEOTIDE SEQUENCE [LARGE SCALE GENOMIC DNA]</scope>
    <source>
        <strain evidence="3 4">JCM 15802</strain>
    </source>
</reference>
<organism evidence="3 4">
    <name type="scientific">Bacillus manliponensis</name>
    <dbReference type="NCBI Taxonomy" id="574376"/>
    <lineage>
        <taxon>Bacteria</taxon>
        <taxon>Bacillati</taxon>
        <taxon>Bacillota</taxon>
        <taxon>Bacilli</taxon>
        <taxon>Bacillales</taxon>
        <taxon>Bacillaceae</taxon>
        <taxon>Bacillus</taxon>
        <taxon>Bacillus cereus group</taxon>
    </lineage>
</organism>
<dbReference type="eggNOG" id="COG5298">
    <property type="taxonomic scope" value="Bacteria"/>
</dbReference>
<evidence type="ECO:0000256" key="1">
    <source>
        <dbReference type="SAM" id="Phobius"/>
    </source>
</evidence>
<evidence type="ECO:0008006" key="5">
    <source>
        <dbReference type="Google" id="ProtNLM"/>
    </source>
</evidence>
<name>A0A073K722_9BACI</name>
<keyword evidence="1" id="KW-0472">Membrane</keyword>
<keyword evidence="2" id="KW-0732">Signal</keyword>
<dbReference type="InterPro" id="IPR011330">
    <property type="entry name" value="Glyco_hydro/deAcase_b/a-brl"/>
</dbReference>
<keyword evidence="1" id="KW-1133">Transmembrane helix</keyword>
<dbReference type="EMBL" id="JOTN01000018">
    <property type="protein sequence ID" value="KEK18043.1"/>
    <property type="molecule type" value="Genomic_DNA"/>
</dbReference>
<evidence type="ECO:0000256" key="2">
    <source>
        <dbReference type="SAM" id="SignalP"/>
    </source>
</evidence>
<dbReference type="Pfam" id="PF10096">
    <property type="entry name" value="DUF2334"/>
    <property type="match status" value="1"/>
</dbReference>
<evidence type="ECO:0000313" key="4">
    <source>
        <dbReference type="Proteomes" id="UP000027822"/>
    </source>
</evidence>
<evidence type="ECO:0000313" key="3">
    <source>
        <dbReference type="EMBL" id="KEK18043.1"/>
    </source>
</evidence>
<feature type="signal peptide" evidence="2">
    <location>
        <begin position="1"/>
        <end position="21"/>
    </location>
</feature>
<keyword evidence="1" id="KW-0812">Transmembrane</keyword>
<dbReference type="CDD" id="cd10923">
    <property type="entry name" value="CE4_COG5298"/>
    <property type="match status" value="1"/>
</dbReference>
<feature type="chain" id="PRO_5001690882" description="DUF2334 domain-containing protein" evidence="2">
    <location>
        <begin position="22"/>
        <end position="552"/>
    </location>
</feature>
<comment type="caution">
    <text evidence="3">The sequence shown here is derived from an EMBL/GenBank/DDBJ whole genome shotgun (WGS) entry which is preliminary data.</text>
</comment>
<dbReference type="GO" id="GO:0005975">
    <property type="term" value="P:carbohydrate metabolic process"/>
    <property type="evidence" value="ECO:0007669"/>
    <property type="project" value="InterPro"/>
</dbReference>